<sequence length="206" mass="23617">MTKSIYDHQLENNAYNLYDVRFFEYEISTIVTSTPEIVDQWIFETQLIHNPVIVGLDVEWLPNRTKNDNHPVATLQLCVGNRCLIFQILHSPIIPYSLAFFLGNPSYIFTGVGIDEDVKKLREDYHLVVARTEDLRSLAVVKYGVRKLINAGIKKLSCKVLRRDIGKPKVITMSAWDSQWLTPGQVQYACLDAFLSSEIARVLMKL</sequence>
<evidence type="ECO:0000256" key="2">
    <source>
        <dbReference type="ARBA" id="ARBA00022801"/>
    </source>
</evidence>
<gene>
    <name evidence="4" type="ORF">CTI12_AA046440</name>
</gene>
<organism evidence="4 5">
    <name type="scientific">Artemisia annua</name>
    <name type="common">Sweet wormwood</name>
    <dbReference type="NCBI Taxonomy" id="35608"/>
    <lineage>
        <taxon>Eukaryota</taxon>
        <taxon>Viridiplantae</taxon>
        <taxon>Streptophyta</taxon>
        <taxon>Embryophyta</taxon>
        <taxon>Tracheophyta</taxon>
        <taxon>Spermatophyta</taxon>
        <taxon>Magnoliopsida</taxon>
        <taxon>eudicotyledons</taxon>
        <taxon>Gunneridae</taxon>
        <taxon>Pentapetalae</taxon>
        <taxon>asterids</taxon>
        <taxon>campanulids</taxon>
        <taxon>Asterales</taxon>
        <taxon>Asteraceae</taxon>
        <taxon>Asteroideae</taxon>
        <taxon>Anthemideae</taxon>
        <taxon>Artemisiinae</taxon>
        <taxon>Artemisia</taxon>
    </lineage>
</organism>
<dbReference type="EMBL" id="PKPP01000217">
    <property type="protein sequence ID" value="PWA95800.1"/>
    <property type="molecule type" value="Genomic_DNA"/>
</dbReference>
<dbReference type="OrthoDB" id="1920326at2759"/>
<dbReference type="GO" id="GO:0005737">
    <property type="term" value="C:cytoplasm"/>
    <property type="evidence" value="ECO:0007669"/>
    <property type="project" value="TreeGrafter"/>
</dbReference>
<keyword evidence="1" id="KW-0540">Nuclease</keyword>
<dbReference type="Proteomes" id="UP000245207">
    <property type="component" value="Unassembled WGS sequence"/>
</dbReference>
<feature type="domain" description="3'-5' exonuclease" evidence="3">
    <location>
        <begin position="52"/>
        <end position="204"/>
    </location>
</feature>
<protein>
    <submittedName>
        <fullName evidence="4">3'-5' exonuclease domain-containing protein</fullName>
    </submittedName>
</protein>
<dbReference type="PANTHER" id="PTHR13620">
    <property type="entry name" value="3-5 EXONUCLEASE"/>
    <property type="match status" value="1"/>
</dbReference>
<dbReference type="PANTHER" id="PTHR13620:SF105">
    <property type="entry name" value="OS01G0737700 PROTEIN"/>
    <property type="match status" value="1"/>
</dbReference>
<evidence type="ECO:0000259" key="3">
    <source>
        <dbReference type="Pfam" id="PF01612"/>
    </source>
</evidence>
<dbReference type="Gene3D" id="3.30.420.10">
    <property type="entry name" value="Ribonuclease H-like superfamily/Ribonuclease H"/>
    <property type="match status" value="1"/>
</dbReference>
<dbReference type="FunFam" id="3.30.420.10:FF:000054">
    <property type="entry name" value="Werner Syndrome-like exonuclease"/>
    <property type="match status" value="1"/>
</dbReference>
<accession>A0A2U1QCS3</accession>
<dbReference type="InterPro" id="IPR002562">
    <property type="entry name" value="3'-5'_exonuclease_dom"/>
</dbReference>
<evidence type="ECO:0000256" key="1">
    <source>
        <dbReference type="ARBA" id="ARBA00022722"/>
    </source>
</evidence>
<comment type="caution">
    <text evidence="4">The sequence shown here is derived from an EMBL/GenBank/DDBJ whole genome shotgun (WGS) entry which is preliminary data.</text>
</comment>
<dbReference type="GO" id="GO:0005634">
    <property type="term" value="C:nucleus"/>
    <property type="evidence" value="ECO:0007669"/>
    <property type="project" value="TreeGrafter"/>
</dbReference>
<dbReference type="InterPro" id="IPR051132">
    <property type="entry name" value="3-5_Exonuclease_domain"/>
</dbReference>
<name>A0A2U1QCS3_ARTAN</name>
<dbReference type="AlphaFoldDB" id="A0A2U1QCS3"/>
<keyword evidence="5" id="KW-1185">Reference proteome</keyword>
<dbReference type="GO" id="GO:0008408">
    <property type="term" value="F:3'-5' exonuclease activity"/>
    <property type="evidence" value="ECO:0007669"/>
    <property type="project" value="InterPro"/>
</dbReference>
<dbReference type="InterPro" id="IPR012337">
    <property type="entry name" value="RNaseH-like_sf"/>
</dbReference>
<keyword evidence="2" id="KW-0378">Hydrolase</keyword>
<dbReference type="STRING" id="35608.A0A2U1QCS3"/>
<evidence type="ECO:0000313" key="5">
    <source>
        <dbReference type="Proteomes" id="UP000245207"/>
    </source>
</evidence>
<reference evidence="4 5" key="1">
    <citation type="journal article" date="2018" name="Mol. Plant">
        <title>The genome of Artemisia annua provides insight into the evolution of Asteraceae family and artemisinin biosynthesis.</title>
        <authorList>
            <person name="Shen Q."/>
            <person name="Zhang L."/>
            <person name="Liao Z."/>
            <person name="Wang S."/>
            <person name="Yan T."/>
            <person name="Shi P."/>
            <person name="Liu M."/>
            <person name="Fu X."/>
            <person name="Pan Q."/>
            <person name="Wang Y."/>
            <person name="Lv Z."/>
            <person name="Lu X."/>
            <person name="Zhang F."/>
            <person name="Jiang W."/>
            <person name="Ma Y."/>
            <person name="Chen M."/>
            <person name="Hao X."/>
            <person name="Li L."/>
            <person name="Tang Y."/>
            <person name="Lv G."/>
            <person name="Zhou Y."/>
            <person name="Sun X."/>
            <person name="Brodelius P.E."/>
            <person name="Rose J.K.C."/>
            <person name="Tang K."/>
        </authorList>
    </citation>
    <scope>NUCLEOTIDE SEQUENCE [LARGE SCALE GENOMIC DNA]</scope>
    <source>
        <strain evidence="5">cv. Huhao1</strain>
        <tissue evidence="4">Leaf</tissue>
    </source>
</reference>
<dbReference type="GO" id="GO:0003676">
    <property type="term" value="F:nucleic acid binding"/>
    <property type="evidence" value="ECO:0007669"/>
    <property type="project" value="InterPro"/>
</dbReference>
<dbReference type="SUPFAM" id="SSF53098">
    <property type="entry name" value="Ribonuclease H-like"/>
    <property type="match status" value="1"/>
</dbReference>
<dbReference type="InterPro" id="IPR036397">
    <property type="entry name" value="RNaseH_sf"/>
</dbReference>
<dbReference type="CDD" id="cd06141">
    <property type="entry name" value="WRN_exo"/>
    <property type="match status" value="1"/>
</dbReference>
<dbReference type="Pfam" id="PF01612">
    <property type="entry name" value="DNA_pol_A_exo1"/>
    <property type="match status" value="1"/>
</dbReference>
<keyword evidence="4" id="KW-0269">Exonuclease</keyword>
<evidence type="ECO:0000313" key="4">
    <source>
        <dbReference type="EMBL" id="PWA95800.1"/>
    </source>
</evidence>
<proteinExistence type="predicted"/>
<dbReference type="GO" id="GO:0006139">
    <property type="term" value="P:nucleobase-containing compound metabolic process"/>
    <property type="evidence" value="ECO:0007669"/>
    <property type="project" value="InterPro"/>
</dbReference>